<name>B9TAI3_RICCO</name>
<keyword evidence="4" id="KW-1185">Reference proteome</keyword>
<evidence type="ECO:0000256" key="1">
    <source>
        <dbReference type="SAM" id="MobiDB-lite"/>
    </source>
</evidence>
<dbReference type="Proteomes" id="UP000008311">
    <property type="component" value="Unassembled WGS sequence"/>
</dbReference>
<gene>
    <name evidence="3" type="ORF">RCOM_0411050</name>
</gene>
<organism evidence="3 4">
    <name type="scientific">Ricinus communis</name>
    <name type="common">Castor bean</name>
    <dbReference type="NCBI Taxonomy" id="3988"/>
    <lineage>
        <taxon>Eukaryota</taxon>
        <taxon>Viridiplantae</taxon>
        <taxon>Streptophyta</taxon>
        <taxon>Embryophyta</taxon>
        <taxon>Tracheophyta</taxon>
        <taxon>Spermatophyta</taxon>
        <taxon>Magnoliopsida</taxon>
        <taxon>eudicotyledons</taxon>
        <taxon>Gunneridae</taxon>
        <taxon>Pentapetalae</taxon>
        <taxon>rosids</taxon>
        <taxon>fabids</taxon>
        <taxon>Malpighiales</taxon>
        <taxon>Euphorbiaceae</taxon>
        <taxon>Acalyphoideae</taxon>
        <taxon>Acalypheae</taxon>
        <taxon>Ricinus</taxon>
    </lineage>
</organism>
<keyword evidence="2" id="KW-0732">Signal</keyword>
<sequence length="126" mass="13486">MAAKIRTQNSKPLIFLFFLISLSILLSSPSAAAARLLNRDFSLAATEPVLNLALPTDKVGFDVSSVKDSKNGRLPCEVMDSNRNSNVNKIPVRLIGRYAPSTFLSRLPKGSVPGSGPSKGTNDVNN</sequence>
<dbReference type="AlphaFoldDB" id="B9TAI3"/>
<evidence type="ECO:0000313" key="3">
    <source>
        <dbReference type="EMBL" id="EEF27131.1"/>
    </source>
</evidence>
<feature type="compositionally biased region" description="Low complexity" evidence="1">
    <location>
        <begin position="108"/>
        <end position="120"/>
    </location>
</feature>
<feature type="region of interest" description="Disordered" evidence="1">
    <location>
        <begin position="104"/>
        <end position="126"/>
    </location>
</feature>
<proteinExistence type="predicted"/>
<feature type="chain" id="PRO_5002892035" evidence="2">
    <location>
        <begin position="34"/>
        <end position="126"/>
    </location>
</feature>
<accession>B9TAI3</accession>
<dbReference type="EMBL" id="EQ975778">
    <property type="protein sequence ID" value="EEF27131.1"/>
    <property type="molecule type" value="Genomic_DNA"/>
</dbReference>
<evidence type="ECO:0000313" key="4">
    <source>
        <dbReference type="Proteomes" id="UP000008311"/>
    </source>
</evidence>
<dbReference type="InParanoid" id="B9TAI3"/>
<protein>
    <submittedName>
        <fullName evidence="3">Uncharacterized protein</fullName>
    </submittedName>
</protein>
<evidence type="ECO:0000256" key="2">
    <source>
        <dbReference type="SAM" id="SignalP"/>
    </source>
</evidence>
<feature type="signal peptide" evidence="2">
    <location>
        <begin position="1"/>
        <end position="33"/>
    </location>
</feature>
<reference evidence="4" key="1">
    <citation type="journal article" date="2010" name="Nat. Biotechnol.">
        <title>Draft genome sequence of the oilseed species Ricinus communis.</title>
        <authorList>
            <person name="Chan A.P."/>
            <person name="Crabtree J."/>
            <person name="Zhao Q."/>
            <person name="Lorenzi H."/>
            <person name="Orvis J."/>
            <person name="Puiu D."/>
            <person name="Melake-Berhan A."/>
            <person name="Jones K.M."/>
            <person name="Redman J."/>
            <person name="Chen G."/>
            <person name="Cahoon E.B."/>
            <person name="Gedil M."/>
            <person name="Stanke M."/>
            <person name="Haas B.J."/>
            <person name="Wortman J.R."/>
            <person name="Fraser-Liggett C.M."/>
            <person name="Ravel J."/>
            <person name="Rabinowicz P.D."/>
        </authorList>
    </citation>
    <scope>NUCLEOTIDE SEQUENCE [LARGE SCALE GENOMIC DNA]</scope>
    <source>
        <strain evidence="4">cv. Hale</strain>
    </source>
</reference>